<reference evidence="9" key="1">
    <citation type="journal article" date="2014" name="Front. Microbiol.">
        <title>High frequency of phylogenetically diverse reductive dehalogenase-homologous genes in deep subseafloor sedimentary metagenomes.</title>
        <authorList>
            <person name="Kawai M."/>
            <person name="Futagami T."/>
            <person name="Toyoda A."/>
            <person name="Takaki Y."/>
            <person name="Nishi S."/>
            <person name="Hori S."/>
            <person name="Arai W."/>
            <person name="Tsubouchi T."/>
            <person name="Morono Y."/>
            <person name="Uchiyama I."/>
            <person name="Ito T."/>
            <person name="Fujiyama A."/>
            <person name="Inagaki F."/>
            <person name="Takami H."/>
        </authorList>
    </citation>
    <scope>NUCLEOTIDE SEQUENCE</scope>
    <source>
        <strain evidence="9">Expedition CK06-06</strain>
    </source>
</reference>
<evidence type="ECO:0000256" key="1">
    <source>
        <dbReference type="ARBA" id="ARBA00022598"/>
    </source>
</evidence>
<feature type="domain" description="Coenzyme F420:L-glutamate ligase-like" evidence="8">
    <location>
        <begin position="4"/>
        <end position="194"/>
    </location>
</feature>
<organism evidence="9">
    <name type="scientific">marine sediment metagenome</name>
    <dbReference type="NCBI Taxonomy" id="412755"/>
    <lineage>
        <taxon>unclassified sequences</taxon>
        <taxon>metagenomes</taxon>
        <taxon>ecological metagenomes</taxon>
    </lineage>
</organism>
<keyword evidence="1" id="KW-0436">Ligase</keyword>
<dbReference type="Gene3D" id="3.90.1660.10">
    <property type="entry name" value="CofE-like domain"/>
    <property type="match status" value="1"/>
</dbReference>
<sequence length="217" mass="23549">SSLDFVQGDILVVSHTIVSVAEGCVYNLSEIKPSEKARQIAKRDFSAHRVEVALREAAEIIREEPILVTRTKQGIITDFSGVDESNAPTGTLVALPKDPDASATRIHENISHSAGFKIPVIITDTQGRPWRKGAVNLAIGIAGMSPFIINKGRLDIHNNRLRSSLVCIADEIAASAELVMGQADEKVPIAIMRGVNIETRTSTANEILRTESEDLFL</sequence>
<feature type="non-terminal residue" evidence="9">
    <location>
        <position position="1"/>
    </location>
</feature>
<keyword evidence="2" id="KW-0479">Metal-binding</keyword>
<dbReference type="EMBL" id="BART01003921">
    <property type="protein sequence ID" value="GAG63632.1"/>
    <property type="molecule type" value="Genomic_DNA"/>
</dbReference>
<comment type="caution">
    <text evidence="9">The sequence shown here is derived from an EMBL/GenBank/DDBJ whole genome shotgun (WGS) entry which is preliminary data.</text>
</comment>
<gene>
    <name evidence="9" type="ORF">S01H4_10321</name>
</gene>
<dbReference type="SUPFAM" id="SSF144010">
    <property type="entry name" value="CofE-like"/>
    <property type="match status" value="1"/>
</dbReference>
<dbReference type="Gene3D" id="3.30.1330.100">
    <property type="entry name" value="CofE-like"/>
    <property type="match status" value="1"/>
</dbReference>
<dbReference type="NCBIfam" id="TIGR01916">
    <property type="entry name" value="F420_cofE"/>
    <property type="match status" value="1"/>
</dbReference>
<dbReference type="GO" id="GO:0052618">
    <property type="term" value="F:coenzyme F420-0:L-glutamate ligase activity"/>
    <property type="evidence" value="ECO:0007669"/>
    <property type="project" value="TreeGrafter"/>
</dbReference>
<dbReference type="GO" id="GO:0005525">
    <property type="term" value="F:GTP binding"/>
    <property type="evidence" value="ECO:0007669"/>
    <property type="project" value="UniProtKB-KW"/>
</dbReference>
<dbReference type="InterPro" id="IPR002847">
    <property type="entry name" value="F420-0_gamma-glut_ligase-dom"/>
</dbReference>
<evidence type="ECO:0000256" key="7">
    <source>
        <dbReference type="ARBA" id="ARBA00023211"/>
    </source>
</evidence>
<dbReference type="PANTHER" id="PTHR47917">
    <property type="match status" value="1"/>
</dbReference>
<evidence type="ECO:0000256" key="3">
    <source>
        <dbReference type="ARBA" id="ARBA00022741"/>
    </source>
</evidence>
<dbReference type="InterPro" id="IPR008225">
    <property type="entry name" value="F420-0_g-glutamyl_ligase"/>
</dbReference>
<keyword evidence="5" id="KW-0630">Potassium</keyword>
<protein>
    <recommendedName>
        <fullName evidence="8">Coenzyme F420:L-glutamate ligase-like domain-containing protein</fullName>
    </recommendedName>
</protein>
<evidence type="ECO:0000256" key="2">
    <source>
        <dbReference type="ARBA" id="ARBA00022723"/>
    </source>
</evidence>
<dbReference type="Pfam" id="PF01996">
    <property type="entry name" value="F420_ligase"/>
    <property type="match status" value="1"/>
</dbReference>
<dbReference type="PANTHER" id="PTHR47917:SF1">
    <property type="entry name" value="COENZYME F420:L-GLUTAMATE LIGASE"/>
    <property type="match status" value="1"/>
</dbReference>
<evidence type="ECO:0000256" key="5">
    <source>
        <dbReference type="ARBA" id="ARBA00022958"/>
    </source>
</evidence>
<keyword evidence="7" id="KW-0464">Manganese</keyword>
<evidence type="ECO:0000256" key="6">
    <source>
        <dbReference type="ARBA" id="ARBA00023134"/>
    </source>
</evidence>
<keyword evidence="3" id="KW-0547">Nucleotide-binding</keyword>
<evidence type="ECO:0000313" key="9">
    <source>
        <dbReference type="EMBL" id="GAG63632.1"/>
    </source>
</evidence>
<name>X1A0G7_9ZZZZ</name>
<proteinExistence type="predicted"/>
<accession>X1A0G7</accession>
<keyword evidence="4" id="KW-0460">Magnesium</keyword>
<dbReference type="GO" id="GO:0046872">
    <property type="term" value="F:metal ion binding"/>
    <property type="evidence" value="ECO:0007669"/>
    <property type="project" value="UniProtKB-KW"/>
</dbReference>
<keyword evidence="6" id="KW-0342">GTP-binding</keyword>
<evidence type="ECO:0000259" key="8">
    <source>
        <dbReference type="Pfam" id="PF01996"/>
    </source>
</evidence>
<evidence type="ECO:0000256" key="4">
    <source>
        <dbReference type="ARBA" id="ARBA00022842"/>
    </source>
</evidence>
<dbReference type="AlphaFoldDB" id="X1A0G7"/>